<dbReference type="EMBL" id="MCFC01000015">
    <property type="protein sequence ID" value="ORY31377.1"/>
    <property type="molecule type" value="Genomic_DNA"/>
</dbReference>
<feature type="compositionally biased region" description="Polar residues" evidence="1">
    <location>
        <begin position="109"/>
        <end position="123"/>
    </location>
</feature>
<reference evidence="2 3" key="1">
    <citation type="submission" date="2016-07" db="EMBL/GenBank/DDBJ databases">
        <title>Pervasive Adenine N6-methylation of Active Genes in Fungi.</title>
        <authorList>
            <consortium name="DOE Joint Genome Institute"/>
            <person name="Mondo S.J."/>
            <person name="Dannebaum R.O."/>
            <person name="Kuo R.C."/>
            <person name="Labutti K."/>
            <person name="Haridas S."/>
            <person name="Kuo A."/>
            <person name="Salamov A."/>
            <person name="Ahrendt S.R."/>
            <person name="Lipzen A."/>
            <person name="Sullivan W."/>
            <person name="Andreopoulos W.B."/>
            <person name="Clum A."/>
            <person name="Lindquist E."/>
            <person name="Daum C."/>
            <person name="Ramamoorthy G.K."/>
            <person name="Gryganskyi A."/>
            <person name="Culley D."/>
            <person name="Magnuson J.K."/>
            <person name="James T.Y."/>
            <person name="O'Malley M.A."/>
            <person name="Stajich J.E."/>
            <person name="Spatafora J.W."/>
            <person name="Visel A."/>
            <person name="Grigoriev I.V."/>
        </authorList>
    </citation>
    <scope>NUCLEOTIDE SEQUENCE [LARGE SCALE GENOMIC DNA]</scope>
    <source>
        <strain evidence="2 3">68-887.2</strain>
    </source>
</reference>
<feature type="region of interest" description="Disordered" evidence="1">
    <location>
        <begin position="45"/>
        <end position="123"/>
    </location>
</feature>
<dbReference type="InParanoid" id="A0A1Y2BA86"/>
<sequence>MASISLRPRFLAGLSAARHIRAIHTTIPALNDPFLPPQLQTAAELGFGGNEGRKRDLPTIDVNESVREDISGRSRKPLNDDKHRQNRKLRASPARKHVEVTELSPLNDGRQTITSPKVTQENATGDSIAAAQDNFFDTAAIRETPSQPLYPRKSSDERPSRRPFQRRVGGQTSFSGRSDGVEQSQFPRQSAGDSFERQPQHRPDSSLPRRGRPGGSFSSDRPVTDRFAGARTRSPRSREGGQGQQARPAARKPRRRRDGEDSARGVARQSRNSEPWIAPPETKVDLSWAALFGRESVLTPVIKPSRNAAESYWAKGMEPADARKQDVLRQAGSYDIYTPTSPLPSDPSVATKPYERAKAAAEWALALNKSVSMRQAEKAREVLKRFL</sequence>
<feature type="compositionally biased region" description="Basic and acidic residues" evidence="1">
    <location>
        <begin position="194"/>
        <end position="204"/>
    </location>
</feature>
<accession>A0A1Y2BA86</accession>
<organism evidence="2 3">
    <name type="scientific">Naematelia encephala</name>
    <dbReference type="NCBI Taxonomy" id="71784"/>
    <lineage>
        <taxon>Eukaryota</taxon>
        <taxon>Fungi</taxon>
        <taxon>Dikarya</taxon>
        <taxon>Basidiomycota</taxon>
        <taxon>Agaricomycotina</taxon>
        <taxon>Tremellomycetes</taxon>
        <taxon>Tremellales</taxon>
        <taxon>Naemateliaceae</taxon>
        <taxon>Naematelia</taxon>
    </lineage>
</organism>
<protein>
    <submittedName>
        <fullName evidence="2">Uncharacterized protein</fullName>
    </submittedName>
</protein>
<dbReference type="Proteomes" id="UP000193986">
    <property type="component" value="Unassembled WGS sequence"/>
</dbReference>
<name>A0A1Y2BA86_9TREE</name>
<evidence type="ECO:0000313" key="2">
    <source>
        <dbReference type="EMBL" id="ORY31377.1"/>
    </source>
</evidence>
<evidence type="ECO:0000313" key="3">
    <source>
        <dbReference type="Proteomes" id="UP000193986"/>
    </source>
</evidence>
<gene>
    <name evidence="2" type="ORF">BCR39DRAFT_526352</name>
</gene>
<comment type="caution">
    <text evidence="2">The sequence shown here is derived from an EMBL/GenBank/DDBJ whole genome shotgun (WGS) entry which is preliminary data.</text>
</comment>
<keyword evidence="3" id="KW-1185">Reference proteome</keyword>
<feature type="compositionally biased region" description="Basic and acidic residues" evidence="1">
    <location>
        <begin position="51"/>
        <end position="83"/>
    </location>
</feature>
<dbReference type="OrthoDB" id="2596902at2759"/>
<feature type="region of interest" description="Disordered" evidence="1">
    <location>
        <begin position="140"/>
        <end position="278"/>
    </location>
</feature>
<proteinExistence type="predicted"/>
<evidence type="ECO:0000256" key="1">
    <source>
        <dbReference type="SAM" id="MobiDB-lite"/>
    </source>
</evidence>
<feature type="compositionally biased region" description="Polar residues" evidence="1">
    <location>
        <begin position="170"/>
        <end position="192"/>
    </location>
</feature>
<feature type="compositionally biased region" description="Basic residues" evidence="1">
    <location>
        <begin position="84"/>
        <end position="95"/>
    </location>
</feature>
<dbReference type="AlphaFoldDB" id="A0A1Y2BA86"/>